<keyword evidence="3" id="KW-1185">Reference proteome</keyword>
<name>A0A1C3P363_9ACTN</name>
<dbReference type="EMBL" id="FLUV01001719">
    <property type="protein sequence ID" value="SBW24262.1"/>
    <property type="molecule type" value="Genomic_DNA"/>
</dbReference>
<proteinExistence type="predicted"/>
<organism evidence="2 3">
    <name type="scientific">Candidatus Protofrankia californiensis</name>
    <dbReference type="NCBI Taxonomy" id="1839754"/>
    <lineage>
        <taxon>Bacteria</taxon>
        <taxon>Bacillati</taxon>
        <taxon>Actinomycetota</taxon>
        <taxon>Actinomycetes</taxon>
        <taxon>Frankiales</taxon>
        <taxon>Frankiaceae</taxon>
        <taxon>Protofrankia</taxon>
    </lineage>
</organism>
<protein>
    <submittedName>
        <fullName evidence="2">Uncharacterized protein</fullName>
    </submittedName>
</protein>
<feature type="region of interest" description="Disordered" evidence="1">
    <location>
        <begin position="43"/>
        <end position="64"/>
    </location>
</feature>
<sequence>MRGVTSKLGQRAEQDELRSRMCAVSMTHDKIAAKLPWEISSLAVPHPRPELPGPSRSARDGNHG</sequence>
<accession>A0A1C3P363</accession>
<dbReference type="AlphaFoldDB" id="A0A1C3P363"/>
<evidence type="ECO:0000313" key="3">
    <source>
        <dbReference type="Proteomes" id="UP000199013"/>
    </source>
</evidence>
<reference evidence="3" key="1">
    <citation type="submission" date="2016-02" db="EMBL/GenBank/DDBJ databases">
        <authorList>
            <person name="Wibberg D."/>
        </authorList>
    </citation>
    <scope>NUCLEOTIDE SEQUENCE [LARGE SCALE GENOMIC DNA]</scope>
</reference>
<evidence type="ECO:0000313" key="2">
    <source>
        <dbReference type="EMBL" id="SBW24262.1"/>
    </source>
</evidence>
<dbReference type="Proteomes" id="UP000199013">
    <property type="component" value="Unassembled WGS sequence"/>
</dbReference>
<gene>
    <name evidence="2" type="ORF">FDG2_4085</name>
</gene>
<evidence type="ECO:0000256" key="1">
    <source>
        <dbReference type="SAM" id="MobiDB-lite"/>
    </source>
</evidence>